<proteinExistence type="predicted"/>
<feature type="region of interest" description="Disordered" evidence="1">
    <location>
        <begin position="62"/>
        <end position="87"/>
    </location>
</feature>
<accession>A0A1Q9CVG0</accession>
<dbReference type="SMART" id="SM00995">
    <property type="entry name" value="AD"/>
    <property type="match status" value="1"/>
</dbReference>
<organism evidence="3 4">
    <name type="scientific">Symbiodinium microadriaticum</name>
    <name type="common">Dinoflagellate</name>
    <name type="synonym">Zooxanthella microadriatica</name>
    <dbReference type="NCBI Taxonomy" id="2951"/>
    <lineage>
        <taxon>Eukaryota</taxon>
        <taxon>Sar</taxon>
        <taxon>Alveolata</taxon>
        <taxon>Dinophyceae</taxon>
        <taxon>Suessiales</taxon>
        <taxon>Symbiodiniaceae</taxon>
        <taxon>Symbiodinium</taxon>
    </lineage>
</organism>
<dbReference type="InterPro" id="IPR036005">
    <property type="entry name" value="Creatinase/aminopeptidase-like"/>
</dbReference>
<dbReference type="Pfam" id="PF09793">
    <property type="entry name" value="AD"/>
    <property type="match status" value="1"/>
</dbReference>
<dbReference type="InterPro" id="IPR047574">
    <property type="entry name" value="AD"/>
</dbReference>
<evidence type="ECO:0000256" key="1">
    <source>
        <dbReference type="SAM" id="MobiDB-lite"/>
    </source>
</evidence>
<evidence type="ECO:0000259" key="2">
    <source>
        <dbReference type="PROSITE" id="PS52001"/>
    </source>
</evidence>
<protein>
    <recommendedName>
        <fullName evidence="2">AD domain-containing protein</fullName>
    </recommendedName>
</protein>
<dbReference type="PANTHER" id="PTHR13542">
    <property type="entry name" value="LSM12 HOMOLOG"/>
    <property type="match status" value="1"/>
</dbReference>
<gene>
    <name evidence="3" type="ORF">AK812_SmicGene31939</name>
</gene>
<sequence>MYSPTRQSSCGVSPFVVTSRIYGLESEESWRRSGIDGALAHRHPTGSAVASGTIQVSIALEPSLGRTSRGGGGRCSRGGCGGVRPQADEKDVHFSMAPRVRFDASIPGTEADGPAEKRLVRRDRHLGKATAPVPQRVARLLQEEDVAAARAATRHTVAGGECKSLSAEIEARYNMTAARRAQTAELFTAALQAVEAVQDFIRCYRSPAAYATVSTALVTGTAPVVNGGRKTEKLLAVGIYRTARSFHRVAELQPLPQLRLAGQLVEIRSFVHREWLRLLESEDAPGLNSLDSEVWDSDSGSYLARLLQKYDWAWDEKLQRFAFQSTPDVESLATKLKLLCGAPLVAPSSQEQKDEEDEEEDWQDWDWQDADWTAWCGEDQWTEQEWCEWQETSADAEIPTEWQAKKKRLDSPGRISEVRTVPPEIARPPYVPHEDVELDARTGLPKHPFMYMQEVKTPEQVQAMRKAGALAREALAVTPKRNYNGDYRSQALSNPESLLGAQIRVVTTFGEEIEGELFCVDIGGSNSVVLCQRLDNGRVNYKWTKMNIIREVVAMAGPPSTGAEEAARTAARYGVGVTEQAQDCFDALSKTMQTEWDGEDIICMGCRIAKPYDPNKNISGGEPKTLERVKKVLQEELARMQKKTGK</sequence>
<keyword evidence="4" id="KW-1185">Reference proteome</keyword>
<dbReference type="EMBL" id="LSRX01000894">
    <property type="protein sequence ID" value="OLP86897.1"/>
    <property type="molecule type" value="Genomic_DNA"/>
</dbReference>
<dbReference type="PROSITE" id="PS52001">
    <property type="entry name" value="AD"/>
    <property type="match status" value="1"/>
</dbReference>
<evidence type="ECO:0000313" key="3">
    <source>
        <dbReference type="EMBL" id="OLP86897.1"/>
    </source>
</evidence>
<dbReference type="OrthoDB" id="1057137at2759"/>
<reference evidence="3 4" key="1">
    <citation type="submission" date="2016-02" db="EMBL/GenBank/DDBJ databases">
        <title>Genome analysis of coral dinoflagellate symbionts highlights evolutionary adaptations to a symbiotic lifestyle.</title>
        <authorList>
            <person name="Aranda M."/>
            <person name="Li Y."/>
            <person name="Liew Y.J."/>
            <person name="Baumgarten S."/>
            <person name="Simakov O."/>
            <person name="Wilson M."/>
            <person name="Piel J."/>
            <person name="Ashoor H."/>
            <person name="Bougouffa S."/>
            <person name="Bajic V.B."/>
            <person name="Ryu T."/>
            <person name="Ravasi T."/>
            <person name="Bayer T."/>
            <person name="Micklem G."/>
            <person name="Kim H."/>
            <person name="Bhak J."/>
            <person name="Lajeunesse T.C."/>
            <person name="Voolstra C.R."/>
        </authorList>
    </citation>
    <scope>NUCLEOTIDE SEQUENCE [LARGE SCALE GENOMIC DNA]</scope>
    <source>
        <strain evidence="3 4">CCMP2467</strain>
    </source>
</reference>
<dbReference type="InterPro" id="IPR039683">
    <property type="entry name" value="Lsm12-like"/>
</dbReference>
<name>A0A1Q9CVG0_SYMMI</name>
<dbReference type="AlphaFoldDB" id="A0A1Q9CVG0"/>
<evidence type="ECO:0000313" key="4">
    <source>
        <dbReference type="Proteomes" id="UP000186817"/>
    </source>
</evidence>
<comment type="caution">
    <text evidence="3">The sequence shown here is derived from an EMBL/GenBank/DDBJ whole genome shotgun (WGS) entry which is preliminary data.</text>
</comment>
<feature type="domain" description="AD" evidence="2">
    <location>
        <begin position="544"/>
        <end position="641"/>
    </location>
</feature>
<dbReference type="Gene3D" id="3.90.230.10">
    <property type="entry name" value="Creatinase/methionine aminopeptidase superfamily"/>
    <property type="match status" value="1"/>
</dbReference>
<feature type="compositionally biased region" description="Gly residues" evidence="1">
    <location>
        <begin position="68"/>
        <end position="82"/>
    </location>
</feature>
<dbReference type="Proteomes" id="UP000186817">
    <property type="component" value="Unassembled WGS sequence"/>
</dbReference>
<dbReference type="InterPro" id="IPR019181">
    <property type="entry name" value="LSM12_ABD"/>
</dbReference>